<dbReference type="Proteomes" id="UP000269221">
    <property type="component" value="Unassembled WGS sequence"/>
</dbReference>
<comment type="caution">
    <text evidence="2">The sequence shown here is derived from an EMBL/GenBank/DDBJ whole genome shotgun (WGS) entry which is preliminary data.</text>
</comment>
<gene>
    <name evidence="2" type="ORF">DUI87_18559</name>
</gene>
<keyword evidence="3" id="KW-1185">Reference proteome</keyword>
<dbReference type="OrthoDB" id="9391080at2759"/>
<evidence type="ECO:0000313" key="2">
    <source>
        <dbReference type="EMBL" id="RMC05370.1"/>
    </source>
</evidence>
<feature type="region of interest" description="Disordered" evidence="1">
    <location>
        <begin position="1"/>
        <end position="22"/>
    </location>
</feature>
<protein>
    <submittedName>
        <fullName evidence="2">Uncharacterized protein</fullName>
    </submittedName>
</protein>
<dbReference type="EMBL" id="QRBI01000123">
    <property type="protein sequence ID" value="RMC05370.1"/>
    <property type="molecule type" value="Genomic_DNA"/>
</dbReference>
<name>A0A3M0K288_HIRRU</name>
<evidence type="ECO:0000313" key="3">
    <source>
        <dbReference type="Proteomes" id="UP000269221"/>
    </source>
</evidence>
<sequence length="184" mass="20460">MGQKDDPGFTSPMGKKELDRQTKEECLLEPLRRLEQKNEKLKKTITILEYFFTKVIPKASSRDAIESSLAQDMQIKINHLHKQLKHLELIGLNNSKELQSPTEALGAGSSQEKEVSPTQKTAMVKQKEINKNSTGFIDSLAMDQSPGASSGSNLSLFQDDTEVKCPGAAHLHPWTKFEPKVQAA</sequence>
<accession>A0A3M0K288</accession>
<evidence type="ECO:0000256" key="1">
    <source>
        <dbReference type="SAM" id="MobiDB-lite"/>
    </source>
</evidence>
<feature type="region of interest" description="Disordered" evidence="1">
    <location>
        <begin position="100"/>
        <end position="121"/>
    </location>
</feature>
<proteinExistence type="predicted"/>
<organism evidence="2 3">
    <name type="scientific">Hirundo rustica rustica</name>
    <dbReference type="NCBI Taxonomy" id="333673"/>
    <lineage>
        <taxon>Eukaryota</taxon>
        <taxon>Metazoa</taxon>
        <taxon>Chordata</taxon>
        <taxon>Craniata</taxon>
        <taxon>Vertebrata</taxon>
        <taxon>Euteleostomi</taxon>
        <taxon>Archelosauria</taxon>
        <taxon>Archosauria</taxon>
        <taxon>Dinosauria</taxon>
        <taxon>Saurischia</taxon>
        <taxon>Theropoda</taxon>
        <taxon>Coelurosauria</taxon>
        <taxon>Aves</taxon>
        <taxon>Neognathae</taxon>
        <taxon>Neoaves</taxon>
        <taxon>Telluraves</taxon>
        <taxon>Australaves</taxon>
        <taxon>Passeriformes</taxon>
        <taxon>Sylvioidea</taxon>
        <taxon>Hirundinidae</taxon>
        <taxon>Hirundo</taxon>
    </lineage>
</organism>
<dbReference type="AlphaFoldDB" id="A0A3M0K288"/>
<reference evidence="2 3" key="1">
    <citation type="submission" date="2018-07" db="EMBL/GenBank/DDBJ databases">
        <title>A high quality draft genome assembly of the barn swallow (H. rustica rustica).</title>
        <authorList>
            <person name="Formenti G."/>
            <person name="Chiara M."/>
            <person name="Poveda L."/>
            <person name="Francoijs K.-J."/>
            <person name="Bonisoli-Alquati A."/>
            <person name="Canova L."/>
            <person name="Gianfranceschi L."/>
            <person name="Horner D.S."/>
            <person name="Saino N."/>
        </authorList>
    </citation>
    <scope>NUCLEOTIDE SEQUENCE [LARGE SCALE GENOMIC DNA]</scope>
    <source>
        <strain evidence="2">Chelidonia</strain>
        <tissue evidence="2">Blood</tissue>
    </source>
</reference>